<dbReference type="Proteomes" id="UP000038010">
    <property type="component" value="Unassembled WGS sequence"/>
</dbReference>
<organism evidence="3 4">
    <name type="scientific">Cyphellophora attinorum</name>
    <dbReference type="NCBI Taxonomy" id="1664694"/>
    <lineage>
        <taxon>Eukaryota</taxon>
        <taxon>Fungi</taxon>
        <taxon>Dikarya</taxon>
        <taxon>Ascomycota</taxon>
        <taxon>Pezizomycotina</taxon>
        <taxon>Eurotiomycetes</taxon>
        <taxon>Chaetothyriomycetidae</taxon>
        <taxon>Chaetothyriales</taxon>
        <taxon>Cyphellophoraceae</taxon>
        <taxon>Cyphellophora</taxon>
    </lineage>
</organism>
<sequence length="312" mass="34366">MAMASPPPTPAVAAQPTFNHPGGTGLRELIGGSEQDRSLRILQHGHYSDLTVTCQGHTFSAHKSILISKGGDFFERAICAGFAETEKSKIDLPEDDPNIIARILRYIYTADYDACIVFDPLAALSKKSGREGAVDESQYIGSRPAKALLHAHMFAAATKFGNYSLKQSARRAFFRELTDGGRYGPCLHRDLPDVQRLFAEVYESTPPDERELRDICLYWLLTERHSCSHSVDCGHRTTWLLLKSIHDLAVDFATHKFRANFGKCQSCSKSFSWIVGPCACDLWPNRCHKPGCKAAAHASAQCYLCGGKGAKG</sequence>
<dbReference type="RefSeq" id="XP_018000337.1">
    <property type="nucleotide sequence ID" value="XM_018147849.1"/>
</dbReference>
<feature type="compositionally biased region" description="Pro residues" evidence="1">
    <location>
        <begin position="1"/>
        <end position="10"/>
    </location>
</feature>
<dbReference type="Gene3D" id="3.30.710.10">
    <property type="entry name" value="Potassium Channel Kv1.1, Chain A"/>
    <property type="match status" value="1"/>
</dbReference>
<dbReference type="CDD" id="cd18186">
    <property type="entry name" value="BTB_POZ_ZBTB_KLHL-like"/>
    <property type="match status" value="1"/>
</dbReference>
<name>A0A0N1HU86_9EURO</name>
<feature type="region of interest" description="Disordered" evidence="1">
    <location>
        <begin position="1"/>
        <end position="20"/>
    </location>
</feature>
<accession>A0A0N1HU86</accession>
<evidence type="ECO:0000256" key="1">
    <source>
        <dbReference type="SAM" id="MobiDB-lite"/>
    </source>
</evidence>
<dbReference type="OrthoDB" id="6359816at2759"/>
<dbReference type="PANTHER" id="PTHR47843:SF5">
    <property type="entry name" value="BTB_POZ DOMAIN PROTEIN"/>
    <property type="match status" value="1"/>
</dbReference>
<dbReference type="PANTHER" id="PTHR47843">
    <property type="entry name" value="BTB DOMAIN-CONTAINING PROTEIN-RELATED"/>
    <property type="match status" value="1"/>
</dbReference>
<dbReference type="InterPro" id="IPR000210">
    <property type="entry name" value="BTB/POZ_dom"/>
</dbReference>
<dbReference type="STRING" id="1664694.A0A0N1HU86"/>
<dbReference type="InterPro" id="IPR011333">
    <property type="entry name" value="SKP1/BTB/POZ_sf"/>
</dbReference>
<dbReference type="EMBL" id="LFJN01000012">
    <property type="protein sequence ID" value="KPI40374.1"/>
    <property type="molecule type" value="Genomic_DNA"/>
</dbReference>
<dbReference type="SUPFAM" id="SSF54695">
    <property type="entry name" value="POZ domain"/>
    <property type="match status" value="1"/>
</dbReference>
<protein>
    <recommendedName>
        <fullName evidence="2">BTB domain-containing protein</fullName>
    </recommendedName>
</protein>
<feature type="domain" description="BTB" evidence="2">
    <location>
        <begin position="48"/>
        <end position="116"/>
    </location>
</feature>
<dbReference type="PROSITE" id="PS50097">
    <property type="entry name" value="BTB"/>
    <property type="match status" value="1"/>
</dbReference>
<evidence type="ECO:0000313" key="4">
    <source>
        <dbReference type="Proteomes" id="UP000038010"/>
    </source>
</evidence>
<keyword evidence="4" id="KW-1185">Reference proteome</keyword>
<gene>
    <name evidence="3" type="ORF">AB675_7479</name>
</gene>
<dbReference type="AlphaFoldDB" id="A0A0N1HU86"/>
<dbReference type="VEuPathDB" id="FungiDB:AB675_7479"/>
<reference evidence="3 4" key="1">
    <citation type="submission" date="2015-06" db="EMBL/GenBank/DDBJ databases">
        <title>Draft genome of the ant-associated black yeast Phialophora attae CBS 131958.</title>
        <authorList>
            <person name="Moreno L.F."/>
            <person name="Stielow B.J."/>
            <person name="de Hoog S."/>
            <person name="Vicente V.A."/>
            <person name="Weiss V.A."/>
            <person name="de Vries M."/>
            <person name="Cruz L.M."/>
            <person name="Souza E.M."/>
        </authorList>
    </citation>
    <scope>NUCLEOTIDE SEQUENCE [LARGE SCALE GENOMIC DNA]</scope>
    <source>
        <strain evidence="3 4">CBS 131958</strain>
    </source>
</reference>
<comment type="caution">
    <text evidence="3">The sequence shown here is derived from an EMBL/GenBank/DDBJ whole genome shotgun (WGS) entry which is preliminary data.</text>
</comment>
<evidence type="ECO:0000313" key="3">
    <source>
        <dbReference type="EMBL" id="KPI40374.1"/>
    </source>
</evidence>
<dbReference type="GeneID" id="28739729"/>
<evidence type="ECO:0000259" key="2">
    <source>
        <dbReference type="PROSITE" id="PS50097"/>
    </source>
</evidence>
<dbReference type="Pfam" id="PF00651">
    <property type="entry name" value="BTB"/>
    <property type="match status" value="1"/>
</dbReference>
<proteinExistence type="predicted"/>